<dbReference type="EMBL" id="KZ819284">
    <property type="protein sequence ID" value="PWO00987.1"/>
    <property type="molecule type" value="Genomic_DNA"/>
</dbReference>
<evidence type="ECO:0000256" key="1">
    <source>
        <dbReference type="ARBA" id="ARBA00004141"/>
    </source>
</evidence>
<organism evidence="7 8">
    <name type="scientific">Tilletiopsis washingtonensis</name>
    <dbReference type="NCBI Taxonomy" id="58919"/>
    <lineage>
        <taxon>Eukaryota</taxon>
        <taxon>Fungi</taxon>
        <taxon>Dikarya</taxon>
        <taxon>Basidiomycota</taxon>
        <taxon>Ustilaginomycotina</taxon>
        <taxon>Exobasidiomycetes</taxon>
        <taxon>Entylomatales</taxon>
        <taxon>Entylomatales incertae sedis</taxon>
        <taxon>Tilletiopsis</taxon>
    </lineage>
</organism>
<evidence type="ECO:0000256" key="6">
    <source>
        <dbReference type="SAM" id="Phobius"/>
    </source>
</evidence>
<feature type="transmembrane region" description="Helical" evidence="6">
    <location>
        <begin position="98"/>
        <end position="116"/>
    </location>
</feature>
<evidence type="ECO:0000256" key="3">
    <source>
        <dbReference type="ARBA" id="ARBA00022989"/>
    </source>
</evidence>
<dbReference type="GeneID" id="37267593"/>
<dbReference type="RefSeq" id="XP_025601265.1">
    <property type="nucleotide sequence ID" value="XM_025740047.1"/>
</dbReference>
<reference evidence="7 8" key="1">
    <citation type="journal article" date="2018" name="Mol. Biol. Evol.">
        <title>Broad Genomic Sampling Reveals a Smut Pathogenic Ancestry of the Fungal Clade Ustilaginomycotina.</title>
        <authorList>
            <person name="Kijpornyongpan T."/>
            <person name="Mondo S.J."/>
            <person name="Barry K."/>
            <person name="Sandor L."/>
            <person name="Lee J."/>
            <person name="Lipzen A."/>
            <person name="Pangilinan J."/>
            <person name="LaButti K."/>
            <person name="Hainaut M."/>
            <person name="Henrissat B."/>
            <person name="Grigoriev I.V."/>
            <person name="Spatafora J.W."/>
            <person name="Aime M.C."/>
        </authorList>
    </citation>
    <scope>NUCLEOTIDE SEQUENCE [LARGE SCALE GENOMIC DNA]</scope>
    <source>
        <strain evidence="7 8">MCA 4186</strain>
    </source>
</reference>
<dbReference type="InterPro" id="IPR005178">
    <property type="entry name" value="Ostalpha/TMEM184C"/>
</dbReference>
<name>A0A316ZI84_9BASI</name>
<protein>
    <submittedName>
        <fullName evidence="7">DUF300-domain-containing protein</fullName>
    </submittedName>
</protein>
<evidence type="ECO:0000313" key="7">
    <source>
        <dbReference type="EMBL" id="PWO00987.1"/>
    </source>
</evidence>
<evidence type="ECO:0000256" key="4">
    <source>
        <dbReference type="ARBA" id="ARBA00023136"/>
    </source>
</evidence>
<keyword evidence="2 6" id="KW-0812">Transmembrane</keyword>
<proteinExistence type="predicted"/>
<feature type="transmembrane region" description="Helical" evidence="6">
    <location>
        <begin position="26"/>
        <end position="47"/>
    </location>
</feature>
<feature type="compositionally biased region" description="Basic residues" evidence="5">
    <location>
        <begin position="533"/>
        <end position="560"/>
    </location>
</feature>
<dbReference type="Proteomes" id="UP000245946">
    <property type="component" value="Unassembled WGS sequence"/>
</dbReference>
<dbReference type="OrthoDB" id="5348404at2759"/>
<dbReference type="GO" id="GO:0016020">
    <property type="term" value="C:membrane"/>
    <property type="evidence" value="ECO:0007669"/>
    <property type="project" value="UniProtKB-SubCell"/>
</dbReference>
<gene>
    <name evidence="7" type="ORF">FA09DRAFT_293393</name>
</gene>
<accession>A0A316ZI84</accession>
<feature type="transmembrane region" description="Helical" evidence="6">
    <location>
        <begin position="68"/>
        <end position="92"/>
    </location>
</feature>
<feature type="compositionally biased region" description="Basic and acidic residues" evidence="5">
    <location>
        <begin position="583"/>
        <end position="630"/>
    </location>
</feature>
<keyword evidence="4 6" id="KW-0472">Membrane</keyword>
<sequence>MDGLRAAAPLWAQGQQAVVTASKTSLPFPIIVACASAALFSTLLSLYSINAHLRAYRKPVLQRSVVRLLVMVPIYSLSSLASITSLEGAFFIDLVRDLYEAFVIYCFFALLVEYLGGERSLLILAHGRPPTKHPFPFNFVLRPMDVSDPYTFLALKRGILQYVQVKPVLAVATVLFKSFDCYEEGSWSWTNGYSYVSFVYNISVFLSLYCLGMFWACLSEDLAPFRVTSKFLCIKGIIFFSFWQGLAISILVAAGLIKNIGPVDDPSQLPIAVQDMLISLEMPLFAIGHAYAFSPRDYVDPFAHYAARLPALYALRDATGGYDVLADSVGTLSGKGYGYQMFEPSEGVVHQGLGRVRRSRAGLRYTQGGKAKYWLPQRSAADGSRDGPLGTRHRGPGSSFRQWLDRYVMSREGYAPLLTTEANEVVHTDSDPDSDVEANGGEASMRDRLRRADPRLAAVAAVAGAERAWNYLHPDDIDGDSSGLEFDDPDEEQEQIFEASRKLKHGDYAYPTVDVGMEEERRRARDEDDDAIRRHKLKKKQKSKVGRARGSHGKGKKKRANATASTYGALVDGEDNVGDETIDTEHDGDVSRTEEDEDAAAKKKQKEEEEERKRLGIVDILVEDKEAEER</sequence>
<dbReference type="PANTHER" id="PTHR23423">
    <property type="entry name" value="ORGANIC SOLUTE TRANSPORTER-RELATED"/>
    <property type="match status" value="1"/>
</dbReference>
<dbReference type="STRING" id="58919.A0A316ZI84"/>
<feature type="transmembrane region" description="Helical" evidence="6">
    <location>
        <begin position="237"/>
        <end position="257"/>
    </location>
</feature>
<feature type="region of interest" description="Disordered" evidence="5">
    <location>
        <begin position="515"/>
        <end position="630"/>
    </location>
</feature>
<dbReference type="SMART" id="SM01417">
    <property type="entry name" value="Solute_trans_a"/>
    <property type="match status" value="1"/>
</dbReference>
<feature type="transmembrane region" description="Helical" evidence="6">
    <location>
        <begin position="198"/>
        <end position="217"/>
    </location>
</feature>
<keyword evidence="8" id="KW-1185">Reference proteome</keyword>
<evidence type="ECO:0000256" key="5">
    <source>
        <dbReference type="SAM" id="MobiDB-lite"/>
    </source>
</evidence>
<dbReference type="PROSITE" id="PS51257">
    <property type="entry name" value="PROKAR_LIPOPROTEIN"/>
    <property type="match status" value="1"/>
</dbReference>
<dbReference type="Pfam" id="PF03619">
    <property type="entry name" value="Solute_trans_a"/>
    <property type="match status" value="1"/>
</dbReference>
<dbReference type="AlphaFoldDB" id="A0A316ZI84"/>
<keyword evidence="3 6" id="KW-1133">Transmembrane helix</keyword>
<feature type="transmembrane region" description="Helical" evidence="6">
    <location>
        <begin position="159"/>
        <end position="178"/>
    </location>
</feature>
<comment type="subcellular location">
    <subcellularLocation>
        <location evidence="1">Membrane</location>
        <topology evidence="1">Multi-pass membrane protein</topology>
    </subcellularLocation>
</comment>
<feature type="compositionally biased region" description="Acidic residues" evidence="5">
    <location>
        <begin position="572"/>
        <end position="582"/>
    </location>
</feature>
<evidence type="ECO:0000256" key="2">
    <source>
        <dbReference type="ARBA" id="ARBA00022692"/>
    </source>
</evidence>
<evidence type="ECO:0000313" key="8">
    <source>
        <dbReference type="Proteomes" id="UP000245946"/>
    </source>
</evidence>